<dbReference type="PANTHER" id="PTHR30244:SF42">
    <property type="entry name" value="UDP-2-ACETAMIDO-2-DEOXY-3-OXO-D-GLUCURONATE AMINOTRANSFERASE"/>
    <property type="match status" value="1"/>
</dbReference>
<evidence type="ECO:0000313" key="5">
    <source>
        <dbReference type="Proteomes" id="UP000037997"/>
    </source>
</evidence>
<dbReference type="AlphaFoldDB" id="A0A0N0LSW7"/>
<dbReference type="Gene3D" id="3.90.1150.10">
    <property type="entry name" value="Aspartate Aminotransferase, domain 1"/>
    <property type="match status" value="1"/>
</dbReference>
<sequence>MNKIDFANLKKAHIAHKKEIEEAILRVARNANYIMGEEVERLEEELVEFIGGGYAITCSSGSDALLLALMALDINQGDEVITTPFTFIATAEMIALLGAKPIFVDISLEDYNLDFNLIESKITPKTKAILAVSLYGQPPNLRKLEEIAKKHNVRLILDGAQSFGAEFMKRKDSLYGDITTTSFFPAKPLGCYGDGGAVFTKDKCLADRVASLRIHGQKQRYIHQYIGIGGRLDSIQAAILRVKLRYFKEDIFLRQKVALGYQEGIKSANAILPKVLEYRTSTFAQYTIRVKNREALREKLKAEGIPTAVHYPLCLHLQECFAFLGHSCGDFPNAELASKEVLSLPMNPYLEDGEIEYICEKLNEFECIR</sequence>
<dbReference type="PIRSF" id="PIRSF000390">
    <property type="entry name" value="PLP_StrS"/>
    <property type="match status" value="1"/>
</dbReference>
<protein>
    <submittedName>
        <fullName evidence="4">Aminotransferase DegT</fullName>
    </submittedName>
</protein>
<organism evidence="4 5">
    <name type="scientific">Helicobacter pullorum</name>
    <dbReference type="NCBI Taxonomy" id="35818"/>
    <lineage>
        <taxon>Bacteria</taxon>
        <taxon>Pseudomonadati</taxon>
        <taxon>Campylobacterota</taxon>
        <taxon>Epsilonproteobacteria</taxon>
        <taxon>Campylobacterales</taxon>
        <taxon>Helicobacteraceae</taxon>
        <taxon>Helicobacter</taxon>
    </lineage>
</organism>
<dbReference type="GO" id="GO:0000271">
    <property type="term" value="P:polysaccharide biosynthetic process"/>
    <property type="evidence" value="ECO:0007669"/>
    <property type="project" value="TreeGrafter"/>
</dbReference>
<accession>A0A0N0LSW7</accession>
<evidence type="ECO:0000256" key="2">
    <source>
        <dbReference type="PIRSR" id="PIRSR000390-2"/>
    </source>
</evidence>
<dbReference type="GO" id="GO:0008483">
    <property type="term" value="F:transaminase activity"/>
    <property type="evidence" value="ECO:0007669"/>
    <property type="project" value="UniProtKB-KW"/>
</dbReference>
<dbReference type="RefSeq" id="WP_054198335.1">
    <property type="nucleotide sequence ID" value="NZ_JNOC01000050.1"/>
</dbReference>
<feature type="modified residue" description="N6-(pyridoxal phosphate)lysine" evidence="2">
    <location>
        <position position="187"/>
    </location>
</feature>
<evidence type="ECO:0000313" key="4">
    <source>
        <dbReference type="EMBL" id="KPH55258.1"/>
    </source>
</evidence>
<dbReference type="Pfam" id="PF01041">
    <property type="entry name" value="DegT_DnrJ_EryC1"/>
    <property type="match status" value="1"/>
</dbReference>
<evidence type="ECO:0000256" key="1">
    <source>
        <dbReference type="PIRSR" id="PIRSR000390-1"/>
    </source>
</evidence>
<dbReference type="Proteomes" id="UP000037997">
    <property type="component" value="Unassembled WGS sequence"/>
</dbReference>
<dbReference type="InterPro" id="IPR015421">
    <property type="entry name" value="PyrdxlP-dep_Trfase_major"/>
</dbReference>
<dbReference type="Gene3D" id="3.40.640.10">
    <property type="entry name" value="Type I PLP-dependent aspartate aminotransferase-like (Major domain)"/>
    <property type="match status" value="1"/>
</dbReference>
<dbReference type="STRING" id="35818.HPU229336_03885"/>
<proteinExistence type="inferred from homology"/>
<name>A0A0N0LSW7_9HELI</name>
<comment type="similarity">
    <text evidence="3">Belongs to the DegT/DnrJ/EryC1 family.</text>
</comment>
<evidence type="ECO:0000256" key="3">
    <source>
        <dbReference type="RuleBase" id="RU004508"/>
    </source>
</evidence>
<keyword evidence="2 3" id="KW-0663">Pyridoxal phosphate</keyword>
<dbReference type="PANTHER" id="PTHR30244">
    <property type="entry name" value="TRANSAMINASE"/>
    <property type="match status" value="1"/>
</dbReference>
<dbReference type="InterPro" id="IPR015424">
    <property type="entry name" value="PyrdxlP-dep_Trfase"/>
</dbReference>
<reference evidence="4 5" key="1">
    <citation type="submission" date="2014-06" db="EMBL/GenBank/DDBJ databases">
        <title>Helicobacter pullorum isolates in fresh chicken meat - phenotypic and genotypic features.</title>
        <authorList>
            <person name="Borges V."/>
            <person name="Santos A."/>
            <person name="Correia C.B."/>
            <person name="Saraiva M."/>
            <person name="Menard A."/>
            <person name="Vieira L."/>
            <person name="Sampaio D.A."/>
            <person name="Gomes J.P."/>
            <person name="Oleastro M."/>
        </authorList>
    </citation>
    <scope>NUCLEOTIDE SEQUENCE [LARGE SCALE GENOMIC DNA]</scope>
    <source>
        <strain evidence="4 5">229334/12</strain>
    </source>
</reference>
<dbReference type="InterPro" id="IPR015422">
    <property type="entry name" value="PyrdxlP-dep_Trfase_small"/>
</dbReference>
<dbReference type="EMBL" id="JNOC01000050">
    <property type="protein sequence ID" value="KPH55258.1"/>
    <property type="molecule type" value="Genomic_DNA"/>
</dbReference>
<keyword evidence="4" id="KW-0808">Transferase</keyword>
<feature type="active site" description="Proton acceptor" evidence="1">
    <location>
        <position position="187"/>
    </location>
</feature>
<dbReference type="CDD" id="cd00616">
    <property type="entry name" value="AHBA_syn"/>
    <property type="match status" value="1"/>
</dbReference>
<keyword evidence="4" id="KW-0032">Aminotransferase</keyword>
<dbReference type="GO" id="GO:0030170">
    <property type="term" value="F:pyridoxal phosphate binding"/>
    <property type="evidence" value="ECO:0007669"/>
    <property type="project" value="TreeGrafter"/>
</dbReference>
<comment type="caution">
    <text evidence="4">The sequence shown here is derived from an EMBL/GenBank/DDBJ whole genome shotgun (WGS) entry which is preliminary data.</text>
</comment>
<dbReference type="InterPro" id="IPR000653">
    <property type="entry name" value="DegT/StrS_aminotransferase"/>
</dbReference>
<dbReference type="PATRIC" id="fig|35818.11.peg.1875"/>
<gene>
    <name evidence="4" type="ORF">HPU229334_09485</name>
</gene>
<dbReference type="SUPFAM" id="SSF53383">
    <property type="entry name" value="PLP-dependent transferases"/>
    <property type="match status" value="1"/>
</dbReference>